<comment type="caution">
    <text evidence="7">The sequence shown here is derived from an EMBL/GenBank/DDBJ whole genome shotgun (WGS) entry which is preliminary data.</text>
</comment>
<feature type="transmembrane region" description="Helical" evidence="6">
    <location>
        <begin position="264"/>
        <end position="285"/>
    </location>
</feature>
<evidence type="ECO:0000256" key="3">
    <source>
        <dbReference type="ARBA" id="ARBA00022692"/>
    </source>
</evidence>
<name>A0ABS6BNY5_9CLOT</name>
<keyword evidence="3 6" id="KW-0812">Transmembrane</keyword>
<comment type="similarity">
    <text evidence="2">Belongs to the autoinducer-2 exporter (AI-2E) (TC 2.A.86) family.</text>
</comment>
<feature type="transmembrane region" description="Helical" evidence="6">
    <location>
        <begin position="207"/>
        <end position="226"/>
    </location>
</feature>
<evidence type="ECO:0000313" key="8">
    <source>
        <dbReference type="Proteomes" id="UP000776252"/>
    </source>
</evidence>
<organism evidence="7 8">
    <name type="scientific">Clostridium frigoris</name>
    <dbReference type="NCBI Taxonomy" id="205327"/>
    <lineage>
        <taxon>Bacteria</taxon>
        <taxon>Bacillati</taxon>
        <taxon>Bacillota</taxon>
        <taxon>Clostridia</taxon>
        <taxon>Eubacteriales</taxon>
        <taxon>Clostridiaceae</taxon>
        <taxon>Clostridium</taxon>
    </lineage>
</organism>
<evidence type="ECO:0000256" key="6">
    <source>
        <dbReference type="SAM" id="Phobius"/>
    </source>
</evidence>
<feature type="transmembrane region" description="Helical" evidence="6">
    <location>
        <begin position="148"/>
        <end position="165"/>
    </location>
</feature>
<comment type="subcellular location">
    <subcellularLocation>
        <location evidence="1">Membrane</location>
        <topology evidence="1">Multi-pass membrane protein</topology>
    </subcellularLocation>
</comment>
<reference evidence="7 8" key="1">
    <citation type="submission" date="2021-06" db="EMBL/GenBank/DDBJ databases">
        <title>Clostridia strains as spoilage organisms.</title>
        <authorList>
            <person name="Wambui J."/>
            <person name="Stephan R."/>
            <person name="Stevens M.J.A."/>
        </authorList>
    </citation>
    <scope>NUCLEOTIDE SEQUENCE [LARGE SCALE GENOMIC DNA]</scope>
    <source>
        <strain evidence="7 8">DSM 14204</strain>
    </source>
</reference>
<dbReference type="PANTHER" id="PTHR21716">
    <property type="entry name" value="TRANSMEMBRANE PROTEIN"/>
    <property type="match status" value="1"/>
</dbReference>
<feature type="transmembrane region" description="Helical" evidence="6">
    <location>
        <begin position="67"/>
        <end position="88"/>
    </location>
</feature>
<protein>
    <submittedName>
        <fullName evidence="7">AI-2E family transporter</fullName>
    </submittedName>
</protein>
<feature type="transmembrane region" description="Helical" evidence="6">
    <location>
        <begin position="232"/>
        <end position="257"/>
    </location>
</feature>
<keyword evidence="8" id="KW-1185">Reference proteome</keyword>
<dbReference type="PANTHER" id="PTHR21716:SF62">
    <property type="entry name" value="TRANSPORT PROTEIN YDBI-RELATED"/>
    <property type="match status" value="1"/>
</dbReference>
<keyword evidence="4 6" id="KW-1133">Transmembrane helix</keyword>
<accession>A0ABS6BNY5</accession>
<sequence length="346" mass="38929">MQTIKQLCKKESVMKMILFAIIVLFAYLIRSIFNLILLTFMITYLVNSMQSLLVCQINKIIKVSPTIITIIIYMFITVSIVLLAAKYIPIAVSESLLILDKMEYINFAKNTKGVMAYLSPIFNQIDIASYAKSGIQSIMLFVTNLGKWSINFFMALLLSLVFILEKDGILNFVHKFKHSRVSGAYNYFSYFGNNFLNSFGKVIQAQIMIAITNTVLSIIGLTIMGFPQLFALAFMIFVLSLVPVAGVFISLIPLCLIAFKIGGLVKVIFVLIMIFIIHAIESYILNPKFMSDTTHLPIFFTFTTLIISEHFMGIWGLLLGIPIVIFVLDLVGVDLNEKSSPKITED</sequence>
<dbReference type="Proteomes" id="UP000776252">
    <property type="component" value="Unassembled WGS sequence"/>
</dbReference>
<evidence type="ECO:0000256" key="2">
    <source>
        <dbReference type="ARBA" id="ARBA00009773"/>
    </source>
</evidence>
<gene>
    <name evidence="7" type="ORF">KPL37_02445</name>
</gene>
<keyword evidence="5 6" id="KW-0472">Membrane</keyword>
<dbReference type="EMBL" id="JAHLDV010000003">
    <property type="protein sequence ID" value="MBU3158633.1"/>
    <property type="molecule type" value="Genomic_DNA"/>
</dbReference>
<dbReference type="RefSeq" id="WP_216145821.1">
    <property type="nucleotide sequence ID" value="NZ_JAHLDV010000003.1"/>
</dbReference>
<evidence type="ECO:0000256" key="4">
    <source>
        <dbReference type="ARBA" id="ARBA00022989"/>
    </source>
</evidence>
<feature type="transmembrane region" description="Helical" evidence="6">
    <location>
        <begin position="312"/>
        <end position="333"/>
    </location>
</feature>
<evidence type="ECO:0000256" key="1">
    <source>
        <dbReference type="ARBA" id="ARBA00004141"/>
    </source>
</evidence>
<proteinExistence type="inferred from homology"/>
<dbReference type="Pfam" id="PF01594">
    <property type="entry name" value="AI-2E_transport"/>
    <property type="match status" value="1"/>
</dbReference>
<dbReference type="InterPro" id="IPR002549">
    <property type="entry name" value="AI-2E-like"/>
</dbReference>
<evidence type="ECO:0000256" key="5">
    <source>
        <dbReference type="ARBA" id="ARBA00023136"/>
    </source>
</evidence>
<evidence type="ECO:0000313" key="7">
    <source>
        <dbReference type="EMBL" id="MBU3158633.1"/>
    </source>
</evidence>